<gene>
    <name evidence="1" type="ORF">LCGC14_2453160</name>
</gene>
<organism evidence="1">
    <name type="scientific">marine sediment metagenome</name>
    <dbReference type="NCBI Taxonomy" id="412755"/>
    <lineage>
        <taxon>unclassified sequences</taxon>
        <taxon>metagenomes</taxon>
        <taxon>ecological metagenomes</taxon>
    </lineage>
</organism>
<protein>
    <submittedName>
        <fullName evidence="1">Uncharacterized protein</fullName>
    </submittedName>
</protein>
<proteinExistence type="predicted"/>
<evidence type="ECO:0000313" key="1">
    <source>
        <dbReference type="EMBL" id="KKL20667.1"/>
    </source>
</evidence>
<comment type="caution">
    <text evidence="1">The sequence shown here is derived from an EMBL/GenBank/DDBJ whole genome shotgun (WGS) entry which is preliminary data.</text>
</comment>
<reference evidence="1" key="1">
    <citation type="journal article" date="2015" name="Nature">
        <title>Complex archaea that bridge the gap between prokaryotes and eukaryotes.</title>
        <authorList>
            <person name="Spang A."/>
            <person name="Saw J.H."/>
            <person name="Jorgensen S.L."/>
            <person name="Zaremba-Niedzwiedzka K."/>
            <person name="Martijn J."/>
            <person name="Lind A.E."/>
            <person name="van Eijk R."/>
            <person name="Schleper C."/>
            <person name="Guy L."/>
            <person name="Ettema T.J."/>
        </authorList>
    </citation>
    <scope>NUCLEOTIDE SEQUENCE</scope>
</reference>
<sequence length="104" mass="12694">MKEETVQFKILTMHLCCSDEWNNINPFYKRSRQEILDNFEYAKKIYKEVLKRFTSTWCFVEAHRLGMMPDTDYKTIEKYGDKIIEAIHDHKILPYPQEWNELKV</sequence>
<dbReference type="AlphaFoldDB" id="A0A0F9C326"/>
<accession>A0A0F9C326</accession>
<name>A0A0F9C326_9ZZZZ</name>
<dbReference type="EMBL" id="LAZR01038011">
    <property type="protein sequence ID" value="KKL20667.1"/>
    <property type="molecule type" value="Genomic_DNA"/>
</dbReference>